<dbReference type="PANTHER" id="PTHR24291:SF177">
    <property type="entry name" value="CYTOCHROME P450 4AA1-RELATED"/>
    <property type="match status" value="1"/>
</dbReference>
<dbReference type="Gene3D" id="1.10.630.10">
    <property type="entry name" value="Cytochrome P450"/>
    <property type="match status" value="1"/>
</dbReference>
<evidence type="ECO:0000256" key="3">
    <source>
        <dbReference type="ARBA" id="ARBA00022617"/>
    </source>
</evidence>
<sequence>MIGTGDTGRMTGTGDTGRMTETCDTGRTTGTGDTGRTTGTGDNGRMTERMVEDGDSGKVTTSYNRGVATNGISMADGIRGEWKPVLCSFKHTDKIHFYKFLHNFLGEGLITSSGEKWQTHRKLIQPAFSQGVLESFLESFHKSSQRLARSSVVSFDLCYSTVLSFDLCYSTVVSFDLCYNVVLGVTAEEDQHKDGDSPFRK</sequence>
<dbReference type="InterPro" id="IPR050196">
    <property type="entry name" value="Cytochrome_P450_Monoox"/>
</dbReference>
<comment type="similarity">
    <text evidence="2">Belongs to the cytochrome P450 family.</text>
</comment>
<evidence type="ECO:0000256" key="6">
    <source>
        <dbReference type="ARBA" id="ARBA00023004"/>
    </source>
</evidence>
<comment type="cofactor">
    <cofactor evidence="1">
        <name>heme</name>
        <dbReference type="ChEBI" id="CHEBI:30413"/>
    </cofactor>
</comment>
<reference evidence="9" key="1">
    <citation type="submission" date="2021-03" db="EMBL/GenBank/DDBJ databases">
        <authorList>
            <person name="Tran Van P."/>
        </authorList>
    </citation>
    <scope>NUCLEOTIDE SEQUENCE</scope>
</reference>
<gene>
    <name evidence="9" type="ORF">TPAB3V08_LOCUS11764</name>
</gene>
<keyword evidence="3" id="KW-0349">Heme</keyword>
<dbReference type="PANTHER" id="PTHR24291">
    <property type="entry name" value="CYTOCHROME P450 FAMILY 4"/>
    <property type="match status" value="1"/>
</dbReference>
<keyword evidence="7" id="KW-0503">Monooxygenase</keyword>
<keyword evidence="6" id="KW-0408">Iron</keyword>
<accession>A0ABN7PAH8</accession>
<evidence type="ECO:0000313" key="10">
    <source>
        <dbReference type="Proteomes" id="UP001153148"/>
    </source>
</evidence>
<keyword evidence="10" id="KW-1185">Reference proteome</keyword>
<keyword evidence="4" id="KW-0479">Metal-binding</keyword>
<dbReference type="EMBL" id="CAJPIN010037177">
    <property type="protein sequence ID" value="CAG2064820.1"/>
    <property type="molecule type" value="Genomic_DNA"/>
</dbReference>
<keyword evidence="5" id="KW-0560">Oxidoreductase</keyword>
<name>A0ABN7PAH8_TIMPD</name>
<feature type="compositionally biased region" description="Basic and acidic residues" evidence="8">
    <location>
        <begin position="45"/>
        <end position="56"/>
    </location>
</feature>
<dbReference type="InterPro" id="IPR036396">
    <property type="entry name" value="Cyt_P450_sf"/>
</dbReference>
<proteinExistence type="inferred from homology"/>
<feature type="region of interest" description="Disordered" evidence="8">
    <location>
        <begin position="1"/>
        <end position="62"/>
    </location>
</feature>
<evidence type="ECO:0000256" key="7">
    <source>
        <dbReference type="ARBA" id="ARBA00023033"/>
    </source>
</evidence>
<feature type="compositionally biased region" description="Low complexity" evidence="8">
    <location>
        <begin position="1"/>
        <end position="44"/>
    </location>
</feature>
<comment type="caution">
    <text evidence="9">The sequence shown here is derived from an EMBL/GenBank/DDBJ whole genome shotgun (WGS) entry which is preliminary data.</text>
</comment>
<dbReference type="Pfam" id="PF00067">
    <property type="entry name" value="p450"/>
    <property type="match status" value="1"/>
</dbReference>
<evidence type="ECO:0008006" key="11">
    <source>
        <dbReference type="Google" id="ProtNLM"/>
    </source>
</evidence>
<evidence type="ECO:0000256" key="2">
    <source>
        <dbReference type="ARBA" id="ARBA00010617"/>
    </source>
</evidence>
<evidence type="ECO:0000313" key="9">
    <source>
        <dbReference type="EMBL" id="CAG2064820.1"/>
    </source>
</evidence>
<organism evidence="9 10">
    <name type="scientific">Timema podura</name>
    <name type="common">Walking stick</name>
    <dbReference type="NCBI Taxonomy" id="61482"/>
    <lineage>
        <taxon>Eukaryota</taxon>
        <taxon>Metazoa</taxon>
        <taxon>Ecdysozoa</taxon>
        <taxon>Arthropoda</taxon>
        <taxon>Hexapoda</taxon>
        <taxon>Insecta</taxon>
        <taxon>Pterygota</taxon>
        <taxon>Neoptera</taxon>
        <taxon>Polyneoptera</taxon>
        <taxon>Phasmatodea</taxon>
        <taxon>Timematodea</taxon>
        <taxon>Timematoidea</taxon>
        <taxon>Timematidae</taxon>
        <taxon>Timema</taxon>
    </lineage>
</organism>
<dbReference type="InterPro" id="IPR001128">
    <property type="entry name" value="Cyt_P450"/>
</dbReference>
<evidence type="ECO:0000256" key="5">
    <source>
        <dbReference type="ARBA" id="ARBA00023002"/>
    </source>
</evidence>
<evidence type="ECO:0000256" key="1">
    <source>
        <dbReference type="ARBA" id="ARBA00001971"/>
    </source>
</evidence>
<dbReference type="SUPFAM" id="SSF48264">
    <property type="entry name" value="Cytochrome P450"/>
    <property type="match status" value="1"/>
</dbReference>
<evidence type="ECO:0000256" key="4">
    <source>
        <dbReference type="ARBA" id="ARBA00022723"/>
    </source>
</evidence>
<protein>
    <recommendedName>
        <fullName evidence="11">Cytochrome P450</fullName>
    </recommendedName>
</protein>
<dbReference type="Proteomes" id="UP001153148">
    <property type="component" value="Unassembled WGS sequence"/>
</dbReference>
<evidence type="ECO:0000256" key="8">
    <source>
        <dbReference type="SAM" id="MobiDB-lite"/>
    </source>
</evidence>